<dbReference type="GO" id="GO:0016747">
    <property type="term" value="F:acyltransferase activity, transferring groups other than amino-acyl groups"/>
    <property type="evidence" value="ECO:0007669"/>
    <property type="project" value="InterPro"/>
</dbReference>
<evidence type="ECO:0000313" key="2">
    <source>
        <dbReference type="EMBL" id="GIE46381.1"/>
    </source>
</evidence>
<evidence type="ECO:0000259" key="1">
    <source>
        <dbReference type="PROSITE" id="PS51186"/>
    </source>
</evidence>
<accession>A0A7W7MLS4</accession>
<dbReference type="Gene3D" id="3.40.630.30">
    <property type="match status" value="1"/>
</dbReference>
<dbReference type="Proteomes" id="UP000590511">
    <property type="component" value="Unassembled WGS sequence"/>
</dbReference>
<evidence type="ECO:0000313" key="4">
    <source>
        <dbReference type="Proteomes" id="UP000590511"/>
    </source>
</evidence>
<protein>
    <submittedName>
        <fullName evidence="3">GNAT superfamily N-acetyltransferase</fullName>
    </submittedName>
</protein>
<dbReference type="Proteomes" id="UP000631312">
    <property type="component" value="Unassembled WGS sequence"/>
</dbReference>
<dbReference type="SUPFAM" id="SSF55729">
    <property type="entry name" value="Acyl-CoA N-acyltransferases (Nat)"/>
    <property type="match status" value="1"/>
</dbReference>
<evidence type="ECO:0000313" key="3">
    <source>
        <dbReference type="EMBL" id="MBB4755177.1"/>
    </source>
</evidence>
<reference evidence="3 4" key="1">
    <citation type="submission" date="2020-08" db="EMBL/GenBank/DDBJ databases">
        <title>Sequencing the genomes of 1000 actinobacteria strains.</title>
        <authorList>
            <person name="Klenk H.-P."/>
        </authorList>
    </citation>
    <scope>NUCLEOTIDE SEQUENCE [LARGE SCALE GENOMIC DNA]</scope>
    <source>
        <strain evidence="3 4">DSM 43150</strain>
    </source>
</reference>
<gene>
    <name evidence="2" type="ORF">Alo02nite_92790</name>
    <name evidence="3" type="ORF">BJ964_009338</name>
</gene>
<keyword evidence="3" id="KW-0808">Transferase</keyword>
<keyword evidence="5" id="KW-1185">Reference proteome</keyword>
<dbReference type="EMBL" id="BOMP01000205">
    <property type="protein sequence ID" value="GIE46381.1"/>
    <property type="molecule type" value="Genomic_DNA"/>
</dbReference>
<name>A0A7W7MLS4_9ACTN</name>
<dbReference type="AlphaFoldDB" id="A0A7W7MLS4"/>
<sequence length="77" mass="8518">MIVARSHAGLGIGGKLLAWVSEKAAEAGRHWLRLDAWRTNPHLHAYYLGHGFRHVRTIDLPHRGSGALFQRAISAPS</sequence>
<proteinExistence type="predicted"/>
<reference evidence="2 5" key="2">
    <citation type="submission" date="2021-01" db="EMBL/GenBank/DDBJ databases">
        <title>Whole genome shotgun sequence of Actinoplanes lobatus NBRC 12513.</title>
        <authorList>
            <person name="Komaki H."/>
            <person name="Tamura T."/>
        </authorList>
    </citation>
    <scope>NUCLEOTIDE SEQUENCE [LARGE SCALE GENOMIC DNA]</scope>
    <source>
        <strain evidence="2 5">NBRC 12513</strain>
    </source>
</reference>
<feature type="domain" description="N-acetyltransferase" evidence="1">
    <location>
        <begin position="1"/>
        <end position="74"/>
    </location>
</feature>
<organism evidence="3 4">
    <name type="scientific">Actinoplanes lobatus</name>
    <dbReference type="NCBI Taxonomy" id="113568"/>
    <lineage>
        <taxon>Bacteria</taxon>
        <taxon>Bacillati</taxon>
        <taxon>Actinomycetota</taxon>
        <taxon>Actinomycetes</taxon>
        <taxon>Micromonosporales</taxon>
        <taxon>Micromonosporaceae</taxon>
        <taxon>Actinoplanes</taxon>
    </lineage>
</organism>
<dbReference type="EMBL" id="JACHNC010000001">
    <property type="protein sequence ID" value="MBB4755177.1"/>
    <property type="molecule type" value="Genomic_DNA"/>
</dbReference>
<dbReference type="PROSITE" id="PS51186">
    <property type="entry name" value="GNAT"/>
    <property type="match status" value="1"/>
</dbReference>
<dbReference type="InterPro" id="IPR016181">
    <property type="entry name" value="Acyl_CoA_acyltransferase"/>
</dbReference>
<dbReference type="InterPro" id="IPR000182">
    <property type="entry name" value="GNAT_dom"/>
</dbReference>
<dbReference type="Pfam" id="PF00583">
    <property type="entry name" value="Acetyltransf_1"/>
    <property type="match status" value="1"/>
</dbReference>
<comment type="caution">
    <text evidence="3">The sequence shown here is derived from an EMBL/GenBank/DDBJ whole genome shotgun (WGS) entry which is preliminary data.</text>
</comment>
<evidence type="ECO:0000313" key="5">
    <source>
        <dbReference type="Proteomes" id="UP000631312"/>
    </source>
</evidence>